<dbReference type="PANTHER" id="PTHR40841">
    <property type="entry name" value="SIDEROPHORE TRIACETYLFUSARININE C ESTERASE"/>
    <property type="match status" value="1"/>
</dbReference>
<proteinExistence type="inferred from homology"/>
<keyword evidence="2 5" id="KW-0378">Hydrolase</keyword>
<sequence>MTKNLIIVITLTLLALIHSAQAKVRGSSTLDGLYSTILDEQRDLIVQLPNSYELNKNRNYPVLYLLDGQRNFQHVVGTLDLLNQSHMADEMIIVAIKNTYRTRDFTPTYDESYNRWGISGGADKFLDFIEQELFPYVNKKYRTNGFDIISGHSLSGLLAIYSLQTRPSLFQAHFAFSPSLWWHEKTIVKSAKTFYADKRPLNNYLYTNMGNEGGHMLTSFQQYKEILKTNAREGFGYHADLIEQEGHNTTALAGHNQAFIQLFKHLSPPQTDIDEGLEAVLQFYKEAAKQYGSALRPSYQTYKKLAYAALKEKEFVKAIQIFETYIDAYPNNSGAYFRLAQAHEMNNELNKAIKMVDKALTLSQIENVENNAFKTYKTHLLALRKESH</sequence>
<feature type="signal peptide" evidence="4">
    <location>
        <begin position="1"/>
        <end position="22"/>
    </location>
</feature>
<dbReference type="SUPFAM" id="SSF53474">
    <property type="entry name" value="alpha/beta-Hydrolases"/>
    <property type="match status" value="1"/>
</dbReference>
<dbReference type="Proteomes" id="UP000256478">
    <property type="component" value="Unassembled WGS sequence"/>
</dbReference>
<dbReference type="SMART" id="SM00028">
    <property type="entry name" value="TPR"/>
    <property type="match status" value="2"/>
</dbReference>
<evidence type="ECO:0000256" key="3">
    <source>
        <dbReference type="PROSITE-ProRule" id="PRU00339"/>
    </source>
</evidence>
<keyword evidence="3" id="KW-0802">TPR repeat</keyword>
<dbReference type="AlphaFoldDB" id="A0A3E0TSJ7"/>
<dbReference type="Pfam" id="PF14559">
    <property type="entry name" value="TPR_19"/>
    <property type="match status" value="1"/>
</dbReference>
<feature type="chain" id="PRO_5017686727" evidence="4">
    <location>
        <begin position="23"/>
        <end position="388"/>
    </location>
</feature>
<dbReference type="RefSeq" id="WP_116008533.1">
    <property type="nucleotide sequence ID" value="NZ_QUOU01000001.1"/>
</dbReference>
<gene>
    <name evidence="5" type="ORF">DXX93_13375</name>
</gene>
<keyword evidence="4" id="KW-0732">Signal</keyword>
<dbReference type="InterPro" id="IPR011990">
    <property type="entry name" value="TPR-like_helical_dom_sf"/>
</dbReference>
<reference evidence="5 6" key="1">
    <citation type="submission" date="2018-08" db="EMBL/GenBank/DDBJ databases">
        <title>Thalassotalea euphylliae genome.</title>
        <authorList>
            <person name="Summers S."/>
            <person name="Rice S.A."/>
            <person name="Freckelton M.L."/>
            <person name="Nedved B.T."/>
            <person name="Hadfield M.G."/>
        </authorList>
    </citation>
    <scope>NUCLEOTIDE SEQUENCE [LARGE SCALE GENOMIC DNA]</scope>
    <source>
        <strain evidence="5 6">H1</strain>
    </source>
</reference>
<feature type="repeat" description="TPR" evidence="3">
    <location>
        <begin position="333"/>
        <end position="366"/>
    </location>
</feature>
<feature type="repeat" description="TPR" evidence="3">
    <location>
        <begin position="299"/>
        <end position="332"/>
    </location>
</feature>
<dbReference type="InterPro" id="IPR052558">
    <property type="entry name" value="Siderophore_Hydrolase_D"/>
</dbReference>
<dbReference type="GO" id="GO:0016788">
    <property type="term" value="F:hydrolase activity, acting on ester bonds"/>
    <property type="evidence" value="ECO:0007669"/>
    <property type="project" value="TreeGrafter"/>
</dbReference>
<evidence type="ECO:0000256" key="1">
    <source>
        <dbReference type="ARBA" id="ARBA00005622"/>
    </source>
</evidence>
<dbReference type="InterPro" id="IPR029058">
    <property type="entry name" value="AB_hydrolase_fold"/>
</dbReference>
<dbReference type="PANTHER" id="PTHR40841:SF2">
    <property type="entry name" value="SIDEROPHORE-DEGRADING ESTERASE (EUROFUNG)"/>
    <property type="match status" value="1"/>
</dbReference>
<evidence type="ECO:0000256" key="4">
    <source>
        <dbReference type="SAM" id="SignalP"/>
    </source>
</evidence>
<evidence type="ECO:0000313" key="6">
    <source>
        <dbReference type="Proteomes" id="UP000256478"/>
    </source>
</evidence>
<evidence type="ECO:0000256" key="2">
    <source>
        <dbReference type="ARBA" id="ARBA00022801"/>
    </source>
</evidence>
<protein>
    <submittedName>
        <fullName evidence="5">Alpha/beta hydrolase</fullName>
    </submittedName>
</protein>
<dbReference type="Gene3D" id="3.40.50.1820">
    <property type="entry name" value="alpha/beta hydrolase"/>
    <property type="match status" value="1"/>
</dbReference>
<accession>A0A3E0TSJ7</accession>
<dbReference type="InterPro" id="IPR019734">
    <property type="entry name" value="TPR_rpt"/>
</dbReference>
<dbReference type="Pfam" id="PF00756">
    <property type="entry name" value="Esterase"/>
    <property type="match status" value="1"/>
</dbReference>
<name>A0A3E0TSJ7_9GAMM</name>
<evidence type="ECO:0000313" key="5">
    <source>
        <dbReference type="EMBL" id="REL27453.1"/>
    </source>
</evidence>
<dbReference type="SUPFAM" id="SSF48452">
    <property type="entry name" value="TPR-like"/>
    <property type="match status" value="1"/>
</dbReference>
<comment type="similarity">
    <text evidence="1">Belongs to the esterase D family.</text>
</comment>
<organism evidence="5 6">
    <name type="scientific">Thalassotalea euphylliae</name>
    <dbReference type="NCBI Taxonomy" id="1655234"/>
    <lineage>
        <taxon>Bacteria</taxon>
        <taxon>Pseudomonadati</taxon>
        <taxon>Pseudomonadota</taxon>
        <taxon>Gammaproteobacteria</taxon>
        <taxon>Alteromonadales</taxon>
        <taxon>Colwelliaceae</taxon>
        <taxon>Thalassotalea</taxon>
    </lineage>
</organism>
<dbReference type="EMBL" id="QUOU01000001">
    <property type="protein sequence ID" value="REL27453.1"/>
    <property type="molecule type" value="Genomic_DNA"/>
</dbReference>
<dbReference type="OrthoDB" id="9784036at2"/>
<comment type="caution">
    <text evidence="5">The sequence shown here is derived from an EMBL/GenBank/DDBJ whole genome shotgun (WGS) entry which is preliminary data.</text>
</comment>
<dbReference type="PROSITE" id="PS50005">
    <property type="entry name" value="TPR"/>
    <property type="match status" value="2"/>
</dbReference>
<dbReference type="InterPro" id="IPR000801">
    <property type="entry name" value="Esterase-like"/>
</dbReference>